<proteinExistence type="inferred from homology"/>
<dbReference type="AlphaFoldDB" id="A0A6N6VQ08"/>
<evidence type="ECO:0000256" key="5">
    <source>
        <dbReference type="RuleBase" id="RU362024"/>
    </source>
</evidence>
<keyword evidence="5" id="KW-0819">tRNA processing</keyword>
<dbReference type="Gene3D" id="3.40.1280.10">
    <property type="match status" value="1"/>
</dbReference>
<evidence type="ECO:0000259" key="6">
    <source>
        <dbReference type="Pfam" id="PF00588"/>
    </source>
</evidence>
<dbReference type="PANTHER" id="PTHR42786:SF2">
    <property type="entry name" value="TRNA (CYTIDINE_URIDINE-2'-O-)-METHYLTRANSFERASE TRMJ"/>
    <property type="match status" value="1"/>
</dbReference>
<sequence>MLIFLNKNEISILIINKTNDSNNVSIVLVSPEHPNNVGAAARAMNNMGISDLRLVNPCEFLNSGADGSKTLAVHSHSILENAKVFTSLKEAILDKEIIIGTTNRIRGHHKQLKSIWELDSFLLNLNSPNKIAFVFGRETSGLSNQEINLCNHIISIPTFGQNNSLNLSQAVMIILYEFSKFNYKNTELKTIEDPIANSNHIEKLKDNLFLILKKIEYIKNGNEDKKWGVFSKLISDKKLTTKEVDIIQGVLSKIKNLIPG</sequence>
<keyword evidence="5" id="KW-0963">Cytoplasm</keyword>
<dbReference type="Proteomes" id="UP000437748">
    <property type="component" value="Unassembled WGS sequence"/>
</dbReference>
<evidence type="ECO:0000313" key="7">
    <source>
        <dbReference type="EMBL" id="KAB8037104.1"/>
    </source>
</evidence>
<dbReference type="EC" id="2.1.1.200" evidence="5"/>
<gene>
    <name evidence="5" type="primary">trmJ</name>
    <name evidence="7" type="ORF">GCL60_14845</name>
</gene>
<dbReference type="InterPro" id="IPR004384">
    <property type="entry name" value="RNA_MeTrfase_TrmJ/LasT"/>
</dbReference>
<name>A0A6N6VQ08_9BACT</name>
<dbReference type="GO" id="GO:0005829">
    <property type="term" value="C:cytosol"/>
    <property type="evidence" value="ECO:0007669"/>
    <property type="project" value="TreeGrafter"/>
</dbReference>
<comment type="similarity">
    <text evidence="1">Belongs to the class IV-like SAM-binding methyltransferase superfamily. RNA methyltransferase TrmH family.</text>
</comment>
<keyword evidence="2 5" id="KW-0489">Methyltransferase</keyword>
<evidence type="ECO:0000256" key="4">
    <source>
        <dbReference type="ARBA" id="ARBA00022691"/>
    </source>
</evidence>
<evidence type="ECO:0000256" key="1">
    <source>
        <dbReference type="ARBA" id="ARBA00007228"/>
    </source>
</evidence>
<dbReference type="PIRSF" id="PIRSF004808">
    <property type="entry name" value="LasT"/>
    <property type="match status" value="1"/>
</dbReference>
<dbReference type="NCBIfam" id="TIGR00050">
    <property type="entry name" value="rRNA_methyl_1"/>
    <property type="match status" value="1"/>
</dbReference>
<dbReference type="InterPro" id="IPR029028">
    <property type="entry name" value="Alpha/beta_knot_MTases"/>
</dbReference>
<dbReference type="GO" id="GO:0002128">
    <property type="term" value="P:tRNA nucleoside ribose methylation"/>
    <property type="evidence" value="ECO:0007669"/>
    <property type="project" value="TreeGrafter"/>
</dbReference>
<accession>A0A6N6VQ08</accession>
<dbReference type="CDD" id="cd18093">
    <property type="entry name" value="SpoU-like_TrmJ"/>
    <property type="match status" value="1"/>
</dbReference>
<comment type="catalytic activity">
    <reaction evidence="5">
        <text>cytidine(32) in tRNA + S-adenosyl-L-methionine = 2'-O-methylcytidine(32) in tRNA + S-adenosyl-L-homocysteine + H(+)</text>
        <dbReference type="Rhea" id="RHEA:42932"/>
        <dbReference type="Rhea" id="RHEA-COMP:10288"/>
        <dbReference type="Rhea" id="RHEA-COMP:10289"/>
        <dbReference type="ChEBI" id="CHEBI:15378"/>
        <dbReference type="ChEBI" id="CHEBI:57856"/>
        <dbReference type="ChEBI" id="CHEBI:59789"/>
        <dbReference type="ChEBI" id="CHEBI:74495"/>
        <dbReference type="ChEBI" id="CHEBI:82748"/>
        <dbReference type="EC" id="2.1.1.200"/>
    </reaction>
</comment>
<comment type="subunit">
    <text evidence="5">Homodimer.</text>
</comment>
<dbReference type="InterPro" id="IPR001537">
    <property type="entry name" value="SpoU_MeTrfase"/>
</dbReference>
<keyword evidence="8" id="KW-1185">Reference proteome</keyword>
<keyword evidence="3 7" id="KW-0808">Transferase</keyword>
<dbReference type="InterPro" id="IPR029026">
    <property type="entry name" value="tRNA_m1G_MTases_N"/>
</dbReference>
<evidence type="ECO:0000313" key="8">
    <source>
        <dbReference type="Proteomes" id="UP000437748"/>
    </source>
</evidence>
<reference evidence="7 8" key="1">
    <citation type="submission" date="2019-10" db="EMBL/GenBank/DDBJ databases">
        <title>New species of Slilvanegrellaceae.</title>
        <authorList>
            <person name="Pitt A."/>
            <person name="Hahn M.W."/>
        </authorList>
    </citation>
    <scope>NUCLEOTIDE SEQUENCE [LARGE SCALE GENOMIC DNA]</scope>
    <source>
        <strain evidence="7 8">SP-Ram-0.45-NSY-1</strain>
    </source>
</reference>
<evidence type="ECO:0000256" key="3">
    <source>
        <dbReference type="ARBA" id="ARBA00022679"/>
    </source>
</evidence>
<evidence type="ECO:0000256" key="2">
    <source>
        <dbReference type="ARBA" id="ARBA00022603"/>
    </source>
</evidence>
<dbReference type="GO" id="GO:0160206">
    <property type="term" value="F:tRNA (cytidine(32)/uridine(32)-2'-O)-methyltransferase activity"/>
    <property type="evidence" value="ECO:0007669"/>
    <property type="project" value="UniProtKB-EC"/>
</dbReference>
<dbReference type="PANTHER" id="PTHR42786">
    <property type="entry name" value="TRNA/RRNA METHYLTRANSFERASE"/>
    <property type="match status" value="1"/>
</dbReference>
<organism evidence="7 8">
    <name type="scientific">Silvanigrella paludirubra</name>
    <dbReference type="NCBI Taxonomy" id="2499159"/>
    <lineage>
        <taxon>Bacteria</taxon>
        <taxon>Pseudomonadati</taxon>
        <taxon>Bdellovibrionota</taxon>
        <taxon>Oligoflexia</taxon>
        <taxon>Silvanigrellales</taxon>
        <taxon>Silvanigrellaceae</taxon>
        <taxon>Silvanigrella</taxon>
    </lineage>
</organism>
<comment type="caution">
    <text evidence="7">The sequence shown here is derived from an EMBL/GenBank/DDBJ whole genome shotgun (WGS) entry which is preliminary data.</text>
</comment>
<dbReference type="EMBL" id="WFLM01000005">
    <property type="protein sequence ID" value="KAB8037104.1"/>
    <property type="molecule type" value="Genomic_DNA"/>
</dbReference>
<keyword evidence="4 5" id="KW-0949">S-adenosyl-L-methionine</keyword>
<dbReference type="SUPFAM" id="SSF75217">
    <property type="entry name" value="alpha/beta knot"/>
    <property type="match status" value="1"/>
</dbReference>
<comment type="function">
    <text evidence="5">Catalyzes the formation of 2'O-methylated cytidine (Cm32) or 2'O-methylated uridine (Um32) at position 32 in tRNA.</text>
</comment>
<feature type="domain" description="tRNA/rRNA methyltransferase SpoU type" evidence="6">
    <location>
        <begin position="24"/>
        <end position="176"/>
    </location>
</feature>
<dbReference type="Pfam" id="PF00588">
    <property type="entry name" value="SpoU_methylase"/>
    <property type="match status" value="1"/>
</dbReference>
<protein>
    <recommendedName>
        <fullName evidence="5">tRNA (cytidine/uridine-2'-O-)-methyltransferase TrmJ</fullName>
        <ecNumber evidence="5">2.1.1.200</ecNumber>
    </recommendedName>
    <alternativeName>
        <fullName evidence="5">tRNA (cytidine(32)/uridine(32)-2'-O)-methyltransferase</fullName>
    </alternativeName>
    <alternativeName>
        <fullName evidence="5">tRNA Cm32/Um32 methyltransferase</fullName>
    </alternativeName>
</protein>
<dbReference type="Gene3D" id="1.10.8.590">
    <property type="match status" value="1"/>
</dbReference>
<comment type="subcellular location">
    <subcellularLocation>
        <location evidence="5">Cytoplasm</location>
    </subcellularLocation>
</comment>
<dbReference type="GO" id="GO:0003723">
    <property type="term" value="F:RNA binding"/>
    <property type="evidence" value="ECO:0007669"/>
    <property type="project" value="InterPro"/>
</dbReference>
<comment type="catalytic activity">
    <reaction evidence="5">
        <text>uridine(32) in tRNA + S-adenosyl-L-methionine = 2'-O-methyluridine(32) in tRNA + S-adenosyl-L-homocysteine + H(+)</text>
        <dbReference type="Rhea" id="RHEA:42936"/>
        <dbReference type="Rhea" id="RHEA-COMP:10107"/>
        <dbReference type="Rhea" id="RHEA-COMP:10290"/>
        <dbReference type="ChEBI" id="CHEBI:15378"/>
        <dbReference type="ChEBI" id="CHEBI:57856"/>
        <dbReference type="ChEBI" id="CHEBI:59789"/>
        <dbReference type="ChEBI" id="CHEBI:65315"/>
        <dbReference type="ChEBI" id="CHEBI:74478"/>
        <dbReference type="EC" id="2.1.1.200"/>
    </reaction>
</comment>